<name>A0ABP8TZ11_9ACTN</name>
<dbReference type="EMBL" id="BAABHJ010000040">
    <property type="protein sequence ID" value="GAA4617722.1"/>
    <property type="molecule type" value="Genomic_DNA"/>
</dbReference>
<evidence type="ECO:0000256" key="1">
    <source>
        <dbReference type="SAM" id="MobiDB-lite"/>
    </source>
</evidence>
<protein>
    <submittedName>
        <fullName evidence="2">Uncharacterized protein</fullName>
    </submittedName>
</protein>
<keyword evidence="3" id="KW-1185">Reference proteome</keyword>
<comment type="caution">
    <text evidence="2">The sequence shown here is derived from an EMBL/GenBank/DDBJ whole genome shotgun (WGS) entry which is preliminary data.</text>
</comment>
<accession>A0ABP8TZ11</accession>
<dbReference type="Proteomes" id="UP001500212">
    <property type="component" value="Unassembled WGS sequence"/>
</dbReference>
<proteinExistence type="predicted"/>
<feature type="region of interest" description="Disordered" evidence="1">
    <location>
        <begin position="36"/>
        <end position="71"/>
    </location>
</feature>
<evidence type="ECO:0000313" key="3">
    <source>
        <dbReference type="Proteomes" id="UP001500212"/>
    </source>
</evidence>
<evidence type="ECO:0000313" key="2">
    <source>
        <dbReference type="EMBL" id="GAA4617722.1"/>
    </source>
</evidence>
<reference evidence="3" key="1">
    <citation type="journal article" date="2019" name="Int. J. Syst. Evol. Microbiol.">
        <title>The Global Catalogue of Microorganisms (GCM) 10K type strain sequencing project: providing services to taxonomists for standard genome sequencing and annotation.</title>
        <authorList>
            <consortium name="The Broad Institute Genomics Platform"/>
            <consortium name="The Broad Institute Genome Sequencing Center for Infectious Disease"/>
            <person name="Wu L."/>
            <person name="Ma J."/>
        </authorList>
    </citation>
    <scope>NUCLEOTIDE SEQUENCE [LARGE SCALE GENOMIC DNA]</scope>
    <source>
        <strain evidence="3">JCM 17938</strain>
    </source>
</reference>
<gene>
    <name evidence="2" type="ORF">GCM10023195_79250</name>
</gene>
<sequence length="71" mass="7564">MVLTTKKAPSAATPPWAGCPVTVPINSGTAMPMEATTPYIGDARPSDSAYVSRSQASDDRKTRPFVRNLPE</sequence>
<organism evidence="2 3">
    <name type="scientific">Actinoallomurus liliacearum</name>
    <dbReference type="NCBI Taxonomy" id="1080073"/>
    <lineage>
        <taxon>Bacteria</taxon>
        <taxon>Bacillati</taxon>
        <taxon>Actinomycetota</taxon>
        <taxon>Actinomycetes</taxon>
        <taxon>Streptosporangiales</taxon>
        <taxon>Thermomonosporaceae</taxon>
        <taxon>Actinoallomurus</taxon>
    </lineage>
</organism>